<dbReference type="AlphaFoldDB" id="A0A8T0PEG8"/>
<dbReference type="Proteomes" id="UP000823388">
    <property type="component" value="Chromosome 8N"/>
</dbReference>
<comment type="caution">
    <text evidence="3">Lacks conserved residue(s) required for the propagation of feature annotation.</text>
</comment>
<dbReference type="Pfam" id="PF03514">
    <property type="entry name" value="GRAS"/>
    <property type="match status" value="1"/>
</dbReference>
<organism evidence="5 6">
    <name type="scientific">Panicum virgatum</name>
    <name type="common">Blackwell switchgrass</name>
    <dbReference type="NCBI Taxonomy" id="38727"/>
    <lineage>
        <taxon>Eukaryota</taxon>
        <taxon>Viridiplantae</taxon>
        <taxon>Streptophyta</taxon>
        <taxon>Embryophyta</taxon>
        <taxon>Tracheophyta</taxon>
        <taxon>Spermatophyta</taxon>
        <taxon>Magnoliopsida</taxon>
        <taxon>Liliopsida</taxon>
        <taxon>Poales</taxon>
        <taxon>Poaceae</taxon>
        <taxon>PACMAD clade</taxon>
        <taxon>Panicoideae</taxon>
        <taxon>Panicodae</taxon>
        <taxon>Paniceae</taxon>
        <taxon>Panicinae</taxon>
        <taxon>Panicum</taxon>
        <taxon>Panicum sect. Hiantes</taxon>
    </lineage>
</organism>
<comment type="caution">
    <text evidence="5">The sequence shown here is derived from an EMBL/GenBank/DDBJ whole genome shotgun (WGS) entry which is preliminary data.</text>
</comment>
<sequence length="808" mass="88000">MSATPEESLGQGAYLAAPEPFSPSVFLDLPPTPRPDGDADDPASDDDLVLPFISRMLMEEDIDDKFFYQFPDHPALLNAQQPYAQILLSDDSATTSNSSSAGTAAANSTLSPSSSSDAPASAEPAWPYDPIELSQLLRSPPYPDTVLGLHDFTADDVDALLLQGQGEATAGFPPFLDTAGGGAGGGQRQGAASIATQIAAGAGSPSLAAQNAGTQNSAAEEQDTKTATASVIPNSVADEQDAKATNATTLPAADSDPAALASAFFSAQSGESMDMLNMAFLKGMEEAKKFLPTNNSLLIDLEDAPGRSLPGDSKPATGFAAAQVKEEVVADGMLLFGGSTTGRGRKNRHTDEDLEAESGRNSKLMMPEQEETGAGELFDELMSCNYDGFLKRMNDLRIAMDSESEKSARRVSGKGARGRQRADEVVGLRTMLIHCAQSVATGDRRSAMELLRQIKQHSSPRGDATQRMAHCFAEGLEARLAGTGSQVYQSLMAKRTSVVEFLKAYKLFTAASSLKKVHIIFANQTILSAVAGRSKLHIVVYGLQYGLQWPGLLHFLSCREGGPPEVRFTGIDLPQPGFRPAYQIEETGRRLSNCALECGVPFKFQAIAAKWETVCAEDLNIDPDEVLVVHSECDFSKLMDESVDVDTPSPRDMVLNNIRKMRPNVFILFVMNGTYGAPFFLTRFREALFFYSALFDMLDATIPRDNDERLLIERDIFGRSALNVIACEGADRVERPETYKQWQVRNHRAGLKQLPLNPEVVKIARDKVKNYYHKDFLIDEDHRWLLQGWKGRVLYAMSTWVAEDNNIF</sequence>
<feature type="region of interest" description="Disordered" evidence="4">
    <location>
        <begin position="1"/>
        <end position="46"/>
    </location>
</feature>
<accession>A0A8T0PEG8</accession>
<evidence type="ECO:0000256" key="4">
    <source>
        <dbReference type="SAM" id="MobiDB-lite"/>
    </source>
</evidence>
<evidence type="ECO:0000256" key="3">
    <source>
        <dbReference type="PROSITE-ProRule" id="PRU01191"/>
    </source>
</evidence>
<feature type="region of interest" description="Leucine repeat II (LRII)" evidence="3">
    <location>
        <begin position="586"/>
        <end position="618"/>
    </location>
</feature>
<evidence type="ECO:0008006" key="7">
    <source>
        <dbReference type="Google" id="ProtNLM"/>
    </source>
</evidence>
<name>A0A8T0PEG8_PANVG</name>
<feature type="region of interest" description="VHIID" evidence="3">
    <location>
        <begin position="505"/>
        <end position="570"/>
    </location>
</feature>
<dbReference type="PROSITE" id="PS50985">
    <property type="entry name" value="GRAS"/>
    <property type="match status" value="1"/>
</dbReference>
<comment type="similarity">
    <text evidence="3">Belongs to the GRAS family.</text>
</comment>
<evidence type="ECO:0000256" key="2">
    <source>
        <dbReference type="ARBA" id="ARBA00023163"/>
    </source>
</evidence>
<keyword evidence="1" id="KW-0805">Transcription regulation</keyword>
<evidence type="ECO:0000313" key="6">
    <source>
        <dbReference type="Proteomes" id="UP000823388"/>
    </source>
</evidence>
<dbReference type="InterPro" id="IPR005202">
    <property type="entry name" value="TF_GRAS"/>
</dbReference>
<gene>
    <name evidence="5" type="ORF">PVAP13_8NG295900</name>
</gene>
<proteinExistence type="inferred from homology"/>
<dbReference type="PANTHER" id="PTHR31636">
    <property type="entry name" value="OSJNBA0084A10.13 PROTEIN-RELATED"/>
    <property type="match status" value="1"/>
</dbReference>
<feature type="region of interest" description="Disordered" evidence="4">
    <location>
        <begin position="206"/>
        <end position="242"/>
    </location>
</feature>
<feature type="compositionally biased region" description="Polar residues" evidence="4">
    <location>
        <begin position="207"/>
        <end position="233"/>
    </location>
</feature>
<feature type="region of interest" description="SAW" evidence="3">
    <location>
        <begin position="726"/>
        <end position="801"/>
    </location>
</feature>
<feature type="region of interest" description="Disordered" evidence="4">
    <location>
        <begin position="340"/>
        <end position="364"/>
    </location>
</feature>
<evidence type="ECO:0000256" key="1">
    <source>
        <dbReference type="ARBA" id="ARBA00023015"/>
    </source>
</evidence>
<feature type="region of interest" description="Disordered" evidence="4">
    <location>
        <begin position="92"/>
        <end position="123"/>
    </location>
</feature>
<keyword evidence="2" id="KW-0804">Transcription</keyword>
<keyword evidence="6" id="KW-1185">Reference proteome</keyword>
<protein>
    <recommendedName>
        <fullName evidence="7">Scarecrow-like protein 34</fullName>
    </recommendedName>
</protein>
<feature type="region of interest" description="Leucine repeat I (LRI)" evidence="3">
    <location>
        <begin position="426"/>
        <end position="486"/>
    </location>
</feature>
<dbReference type="EMBL" id="CM029052">
    <property type="protein sequence ID" value="KAG2559435.1"/>
    <property type="molecule type" value="Genomic_DNA"/>
</dbReference>
<dbReference type="OrthoDB" id="642315at2759"/>
<evidence type="ECO:0000313" key="5">
    <source>
        <dbReference type="EMBL" id="KAG2559435.1"/>
    </source>
</evidence>
<reference evidence="5" key="1">
    <citation type="submission" date="2020-05" db="EMBL/GenBank/DDBJ databases">
        <title>WGS assembly of Panicum virgatum.</title>
        <authorList>
            <person name="Lovell J.T."/>
            <person name="Jenkins J."/>
            <person name="Shu S."/>
            <person name="Juenger T.E."/>
            <person name="Schmutz J."/>
        </authorList>
    </citation>
    <scope>NUCLEOTIDE SEQUENCE</scope>
    <source>
        <strain evidence="5">AP13</strain>
    </source>
</reference>